<name>A0A2V4U227_9BURK</name>
<evidence type="ECO:0000313" key="2">
    <source>
        <dbReference type="Proteomes" id="UP000247772"/>
    </source>
</evidence>
<comment type="caution">
    <text evidence="1">The sequence shown here is derived from an EMBL/GenBank/DDBJ whole genome shotgun (WGS) entry which is preliminary data.</text>
</comment>
<reference evidence="1 2" key="1">
    <citation type="submission" date="2018-06" db="EMBL/GenBank/DDBJ databases">
        <title>Genomic Encyclopedia of Type Strains, Phase IV (KMG-V): Genome sequencing to study the core and pangenomes of soil and plant-associated prokaryotes.</title>
        <authorList>
            <person name="Whitman W."/>
        </authorList>
    </citation>
    <scope>NUCLEOTIDE SEQUENCE [LARGE SCALE GENOMIC DNA]</scope>
    <source>
        <strain evidence="1 2">SRCL-318</strain>
    </source>
</reference>
<accession>A0A2V4U227</accession>
<dbReference type="Proteomes" id="UP000247772">
    <property type="component" value="Unassembled WGS sequence"/>
</dbReference>
<proteinExistence type="predicted"/>
<gene>
    <name evidence="1" type="ORF">C7410_10179</name>
</gene>
<sequence length="65" mass="7330">MLGPATSVTQCTVFAYEFGNRPRTVSVADHRGGRFLRDVALSRAPQRRADCTSRARRERFVTPSF</sequence>
<evidence type="ECO:0000313" key="1">
    <source>
        <dbReference type="EMBL" id="PYE27748.1"/>
    </source>
</evidence>
<protein>
    <submittedName>
        <fullName evidence="1">Uncharacterized protein</fullName>
    </submittedName>
</protein>
<organism evidence="1 2">
    <name type="scientific">Paraburkholderia silvatlantica</name>
    <dbReference type="NCBI Taxonomy" id="321895"/>
    <lineage>
        <taxon>Bacteria</taxon>
        <taxon>Pseudomonadati</taxon>
        <taxon>Pseudomonadota</taxon>
        <taxon>Betaproteobacteria</taxon>
        <taxon>Burkholderiales</taxon>
        <taxon>Burkholderiaceae</taxon>
        <taxon>Paraburkholderia</taxon>
    </lineage>
</organism>
<dbReference type="AlphaFoldDB" id="A0A2V4U227"/>
<dbReference type="EMBL" id="QJSQ01000001">
    <property type="protein sequence ID" value="PYE27748.1"/>
    <property type="molecule type" value="Genomic_DNA"/>
</dbReference>